<dbReference type="GO" id="GO:0008270">
    <property type="term" value="F:zinc ion binding"/>
    <property type="evidence" value="ECO:0007669"/>
    <property type="project" value="UniProtKB-KW"/>
</dbReference>
<dbReference type="Gene3D" id="3.30.110.120">
    <property type="match status" value="1"/>
</dbReference>
<name>A0A0X8VCS3_ANAPI</name>
<reference evidence="15" key="3">
    <citation type="submission" date="2016-11" db="EMBL/GenBank/DDBJ databases">
        <authorList>
            <person name="Varghese N."/>
            <person name="Submissions S."/>
        </authorList>
    </citation>
    <scope>NUCLEOTIDE SEQUENCE</scope>
    <source>
        <strain evidence="15">DSM 1682</strain>
    </source>
</reference>
<keyword evidence="7" id="KW-0862">Zinc</keyword>
<keyword evidence="6" id="KW-0863">Zinc-finger</keyword>
<dbReference type="InterPro" id="IPR017945">
    <property type="entry name" value="DHBP_synth_RibB-like_a/b_dom"/>
</dbReference>
<dbReference type="InterPro" id="IPR051060">
    <property type="entry name" value="Carbamoyltrans_HypF-like"/>
</dbReference>
<evidence type="ECO:0000256" key="7">
    <source>
        <dbReference type="ARBA" id="ARBA00022833"/>
    </source>
</evidence>
<dbReference type="SUPFAM" id="SSF55821">
    <property type="entry name" value="YrdC/RibB"/>
    <property type="match status" value="1"/>
</dbReference>
<organism evidence="15 17">
    <name type="scientific">Anaerotignum propionicum DSM 1682</name>
    <dbReference type="NCBI Taxonomy" id="991789"/>
    <lineage>
        <taxon>Bacteria</taxon>
        <taxon>Bacillati</taxon>
        <taxon>Bacillota</taxon>
        <taxon>Clostridia</taxon>
        <taxon>Lachnospirales</taxon>
        <taxon>Anaerotignaceae</taxon>
        <taxon>Anaerotignum</taxon>
    </lineage>
</organism>
<protein>
    <recommendedName>
        <fullName evidence="10">Carbamoyltransferase</fullName>
        <ecNumber evidence="10">6.2.-.-</ecNumber>
    </recommendedName>
</protein>
<dbReference type="InterPro" id="IPR006070">
    <property type="entry name" value="Sua5-like_dom"/>
</dbReference>
<reference evidence="16" key="2">
    <citation type="submission" date="2016-01" db="EMBL/GenBank/DDBJ databases">
        <authorList>
            <person name="Poehlein A."/>
            <person name="Schlien K."/>
            <person name="Gottschalk G."/>
            <person name="Buckel W."/>
            <person name="Daniel R."/>
        </authorList>
    </citation>
    <scope>NUCLEOTIDE SEQUENCE [LARGE SCALE GENOMIC DNA]</scope>
    <source>
        <strain evidence="16">X2</strain>
    </source>
</reference>
<dbReference type="Proteomes" id="UP000184204">
    <property type="component" value="Unassembled WGS sequence"/>
</dbReference>
<dbReference type="PIRSF" id="PIRSF006256">
    <property type="entry name" value="CMPcnvr_hdrg_mat"/>
    <property type="match status" value="1"/>
</dbReference>
<dbReference type="Gene3D" id="3.30.420.360">
    <property type="match status" value="1"/>
</dbReference>
<evidence type="ECO:0000256" key="11">
    <source>
        <dbReference type="PROSITE-ProRule" id="PRU00520"/>
    </source>
</evidence>
<evidence type="ECO:0000256" key="6">
    <source>
        <dbReference type="ARBA" id="ARBA00022771"/>
    </source>
</evidence>
<evidence type="ECO:0000256" key="3">
    <source>
        <dbReference type="ARBA" id="ARBA00008097"/>
    </source>
</evidence>
<dbReference type="InterPro" id="IPR011125">
    <property type="entry name" value="Znf_HypF"/>
</dbReference>
<dbReference type="AlphaFoldDB" id="A0A0X8VCS3"/>
<reference evidence="14 16" key="1">
    <citation type="journal article" date="2016" name="Genome Announc.">
        <title>Complete Genome Sequence of the Amino Acid-Fermenting Clostridium propionicum X2 (DSM 1682).</title>
        <authorList>
            <person name="Poehlein A."/>
            <person name="Schlien K."/>
            <person name="Chowdhury N.P."/>
            <person name="Gottschalk G."/>
            <person name="Buckel W."/>
            <person name="Daniel R."/>
        </authorList>
    </citation>
    <scope>NUCLEOTIDE SEQUENCE [LARGE SCALE GENOMIC DNA]</scope>
    <source>
        <strain evidence="14 16">X2</strain>
    </source>
</reference>
<dbReference type="GO" id="GO:0016874">
    <property type="term" value="F:ligase activity"/>
    <property type="evidence" value="ECO:0007669"/>
    <property type="project" value="UniProtKB-UniRule"/>
</dbReference>
<keyword evidence="5" id="KW-0479">Metal-binding</keyword>
<evidence type="ECO:0000256" key="8">
    <source>
        <dbReference type="ARBA" id="ARBA00047645"/>
    </source>
</evidence>
<dbReference type="Pfam" id="PF00708">
    <property type="entry name" value="Acylphosphatase"/>
    <property type="match status" value="1"/>
</dbReference>
<dbReference type="NCBIfam" id="TIGR00143">
    <property type="entry name" value="hypF"/>
    <property type="match status" value="1"/>
</dbReference>
<sequence length="766" mass="85850">MIEPQSLMIQVHGIVQGVGMRPFLYKTANAFHLTGFVKNKGASVVIVLSGEQRAMDGFLYELTNNPPPNAVIHHIDISSHPKLHFQDFRILHSAEDEKIQGCLLPDLAICDDCREDILNQKDRRFGYAFTNCTNCGPRYSIIEELPYDRGNTTMRSFTMCEECNKEYKNPENRRFHAQPNACPVCGPKYILFLGNGEQVECENPIEKGKQLLKEGKILAIKGIGGYHLVCNAENETAIATLRMRKRRPHKPFAMMACSIADVMEICSLNPKEKETISNNRRPIVLLKRNDSTFLPDNISPKLRQYGVMLPYTPLHFLLFDESLKYLIMTSGNISGMPICYKDEDALEHLKDVADYFLIHNREIMTPIDDSVVKVMEEEALLSRCGRGYAPLALPLNTLNEILAVGGNQKASLCFVHNQLAHISQYLGELHFLDACKEYTSVIDRLSRLLNASPQAIAHDLHPNYFSTQYAKKQKITTIAVQHHHAHMAACMAEHNFYEKGIGIIFDGTGMGADGAIWGGEFFIGNRSQYKRVGHLEYITLQGGDSAIEEPWKCALSYLDTIHESIESFFPNLDKVQLQVVEKALQKKVNCYQSSSMGRLFDCVAALLLGCSHISYEAQAAIELESLVDDSITETYSFTITERAGVFILGYQSILEGVLEDFGNHQPISVISAKFHNTISKATIECACRIREKYLVDNVFLGGGVFENTFLLKNVVSGLRILGFHVYYNQKVPRNDGGLSFGQAAVAASILEERAYVSGSSNENYFS</sequence>
<comment type="pathway">
    <text evidence="1">Protein modification; [NiFe] hydrogenase maturation.</text>
</comment>
<dbReference type="GO" id="GO:0016743">
    <property type="term" value="F:carboxyl- or carbamoyltransferase activity"/>
    <property type="evidence" value="ECO:0007669"/>
    <property type="project" value="UniProtKB-UniRule"/>
</dbReference>
<dbReference type="RefSeq" id="WP_066048197.1">
    <property type="nucleotide sequence ID" value="NZ_CP014223.1"/>
</dbReference>
<dbReference type="EMBL" id="CP014223">
    <property type="protein sequence ID" value="AMJ40479.1"/>
    <property type="molecule type" value="Genomic_DNA"/>
</dbReference>
<evidence type="ECO:0000313" key="14">
    <source>
        <dbReference type="EMBL" id="AMJ40479.1"/>
    </source>
</evidence>
<dbReference type="InterPro" id="IPR041440">
    <property type="entry name" value="HypF_C"/>
</dbReference>
<dbReference type="Pfam" id="PF01300">
    <property type="entry name" value="Sua5_yciO_yrdC"/>
    <property type="match status" value="1"/>
</dbReference>
<gene>
    <name evidence="14" type="primary">hypF</name>
    <name evidence="14" type="ORF">CPRO_08790</name>
    <name evidence="15" type="ORF">SAMN02745151_00604</name>
</gene>
<evidence type="ECO:0000256" key="2">
    <source>
        <dbReference type="ARBA" id="ARBA00005614"/>
    </source>
</evidence>
<keyword evidence="11" id="KW-0378">Hydrolase</keyword>
<dbReference type="PANTHER" id="PTHR42959:SF1">
    <property type="entry name" value="CARBAMOYLTRANSFERASE HYPF"/>
    <property type="match status" value="1"/>
</dbReference>
<keyword evidence="16" id="KW-1185">Reference proteome</keyword>
<evidence type="ECO:0000313" key="17">
    <source>
        <dbReference type="Proteomes" id="UP000184204"/>
    </source>
</evidence>
<dbReference type="GO" id="GO:0003725">
    <property type="term" value="F:double-stranded RNA binding"/>
    <property type="evidence" value="ECO:0007669"/>
    <property type="project" value="InterPro"/>
</dbReference>
<dbReference type="Gene3D" id="3.90.870.50">
    <property type="match status" value="1"/>
</dbReference>
<feature type="active site" evidence="11">
    <location>
        <position position="21"/>
    </location>
</feature>
<evidence type="ECO:0000256" key="9">
    <source>
        <dbReference type="ARBA" id="ARBA00048220"/>
    </source>
</evidence>
<dbReference type="Gene3D" id="3.30.420.40">
    <property type="match status" value="1"/>
</dbReference>
<proteinExistence type="inferred from homology"/>
<dbReference type="SUPFAM" id="SSF54975">
    <property type="entry name" value="Acylphosphatase/BLUF domain-like"/>
    <property type="match status" value="1"/>
</dbReference>
<dbReference type="GO" id="GO:0003998">
    <property type="term" value="F:acylphosphatase activity"/>
    <property type="evidence" value="ECO:0007669"/>
    <property type="project" value="UniProtKB-EC"/>
</dbReference>
<dbReference type="FunFam" id="3.30.420.40:FF:000124">
    <property type="entry name" value="Carbamoyltransferase HypF"/>
    <property type="match status" value="1"/>
</dbReference>
<dbReference type="Proteomes" id="UP000068026">
    <property type="component" value="Chromosome"/>
</dbReference>
<dbReference type="Pfam" id="PF17788">
    <property type="entry name" value="HypF_C"/>
    <property type="match status" value="1"/>
</dbReference>
<evidence type="ECO:0000256" key="5">
    <source>
        <dbReference type="ARBA" id="ARBA00022723"/>
    </source>
</evidence>
<comment type="similarity">
    <text evidence="3 10">Belongs to the carbamoyltransferase HypF family.</text>
</comment>
<dbReference type="GO" id="GO:0051604">
    <property type="term" value="P:protein maturation"/>
    <property type="evidence" value="ECO:0007669"/>
    <property type="project" value="TreeGrafter"/>
</dbReference>
<dbReference type="EC" id="6.2.-.-" evidence="10"/>
<comment type="catalytic activity">
    <reaction evidence="9">
        <text>C-terminal L-cysteinyl-[HypE protein] + carbamoyl phosphate + ATP + H2O = C-terminal S-carboxamide-L-cysteinyl-[HypE protein] + AMP + phosphate + diphosphate + H(+)</text>
        <dbReference type="Rhea" id="RHEA:55636"/>
        <dbReference type="Rhea" id="RHEA-COMP:14247"/>
        <dbReference type="Rhea" id="RHEA-COMP:14392"/>
        <dbReference type="ChEBI" id="CHEBI:15377"/>
        <dbReference type="ChEBI" id="CHEBI:15378"/>
        <dbReference type="ChEBI" id="CHEBI:30616"/>
        <dbReference type="ChEBI" id="CHEBI:33019"/>
        <dbReference type="ChEBI" id="CHEBI:43474"/>
        <dbReference type="ChEBI" id="CHEBI:58228"/>
        <dbReference type="ChEBI" id="CHEBI:76913"/>
        <dbReference type="ChEBI" id="CHEBI:139126"/>
        <dbReference type="ChEBI" id="CHEBI:456215"/>
    </reaction>
</comment>
<dbReference type="PROSITE" id="PS51163">
    <property type="entry name" value="YRDC"/>
    <property type="match status" value="1"/>
</dbReference>
<feature type="domain" description="Acylphosphatase-like" evidence="12">
    <location>
        <begin position="6"/>
        <end position="92"/>
    </location>
</feature>
<dbReference type="InterPro" id="IPR017968">
    <property type="entry name" value="Acylphosphatase_CS"/>
</dbReference>
<evidence type="ECO:0000313" key="15">
    <source>
        <dbReference type="EMBL" id="SHE41000.1"/>
    </source>
</evidence>
<comment type="similarity">
    <text evidence="2">Belongs to the acylphosphatase family.</text>
</comment>
<evidence type="ECO:0000259" key="12">
    <source>
        <dbReference type="PROSITE" id="PS51160"/>
    </source>
</evidence>
<dbReference type="Pfam" id="PF22521">
    <property type="entry name" value="HypF_C_2"/>
    <property type="match status" value="1"/>
</dbReference>
<dbReference type="PROSITE" id="PS51160">
    <property type="entry name" value="ACYLPHOSPHATASE_3"/>
    <property type="match status" value="1"/>
</dbReference>
<dbReference type="KEGG" id="cpro:CPRO_08790"/>
<feature type="domain" description="YrdC-like" evidence="13">
    <location>
        <begin position="202"/>
        <end position="387"/>
    </location>
</feature>
<evidence type="ECO:0000256" key="4">
    <source>
        <dbReference type="ARBA" id="ARBA00022598"/>
    </source>
</evidence>
<evidence type="ECO:0000256" key="10">
    <source>
        <dbReference type="PIRNR" id="PIRNR006256"/>
    </source>
</evidence>
<dbReference type="Pfam" id="PF07503">
    <property type="entry name" value="zf-HYPF"/>
    <property type="match status" value="2"/>
</dbReference>
<dbReference type="InterPro" id="IPR004421">
    <property type="entry name" value="Carbamoyltransferase_HypF"/>
</dbReference>
<reference evidence="17" key="4">
    <citation type="submission" date="2016-11" db="EMBL/GenBank/DDBJ databases">
        <authorList>
            <person name="Jaros S."/>
            <person name="Januszkiewicz K."/>
            <person name="Wedrychowicz H."/>
        </authorList>
    </citation>
    <scope>NUCLEOTIDE SEQUENCE [LARGE SCALE GENOMIC DNA]</scope>
    <source>
        <strain evidence="17">DSM 1682</strain>
    </source>
</reference>
<keyword evidence="4" id="KW-0436">Ligase</keyword>
<evidence type="ECO:0000256" key="1">
    <source>
        <dbReference type="ARBA" id="ARBA00004711"/>
    </source>
</evidence>
<keyword evidence="14" id="KW-0808">Transferase</keyword>
<dbReference type="EMBL" id="FQUA01000002">
    <property type="protein sequence ID" value="SHE41000.1"/>
    <property type="molecule type" value="Genomic_DNA"/>
</dbReference>
<dbReference type="InterPro" id="IPR001792">
    <property type="entry name" value="Acylphosphatase-like_dom"/>
</dbReference>
<dbReference type="PANTHER" id="PTHR42959">
    <property type="entry name" value="CARBAMOYLTRANSFERASE"/>
    <property type="match status" value="1"/>
</dbReference>
<feature type="active site" evidence="11">
    <location>
        <position position="39"/>
    </location>
</feature>
<evidence type="ECO:0000259" key="13">
    <source>
        <dbReference type="PROSITE" id="PS51163"/>
    </source>
</evidence>
<comment type="catalytic activity">
    <reaction evidence="8 11">
        <text>an acyl phosphate + H2O = a carboxylate + phosphate + H(+)</text>
        <dbReference type="Rhea" id="RHEA:14965"/>
        <dbReference type="ChEBI" id="CHEBI:15377"/>
        <dbReference type="ChEBI" id="CHEBI:15378"/>
        <dbReference type="ChEBI" id="CHEBI:29067"/>
        <dbReference type="ChEBI" id="CHEBI:43474"/>
        <dbReference type="ChEBI" id="CHEBI:59918"/>
        <dbReference type="EC" id="3.6.1.7"/>
    </reaction>
</comment>
<dbReference type="InterPro" id="IPR055128">
    <property type="entry name" value="HypF_C_2"/>
</dbReference>
<dbReference type="InterPro" id="IPR036046">
    <property type="entry name" value="Acylphosphatase-like_dom_sf"/>
</dbReference>
<evidence type="ECO:0000313" key="16">
    <source>
        <dbReference type="Proteomes" id="UP000068026"/>
    </source>
</evidence>
<dbReference type="PROSITE" id="PS00150">
    <property type="entry name" value="ACYLPHOSPHATASE_1"/>
    <property type="match status" value="1"/>
</dbReference>
<accession>A0A0X8VCS3</accession>